<evidence type="ECO:0000313" key="3">
    <source>
        <dbReference type="EnsemblFungi" id="EJT75161"/>
    </source>
</evidence>
<reference evidence="2" key="3">
    <citation type="submission" date="2010-09" db="EMBL/GenBank/DDBJ databases">
        <title>Annotation of Gaeumannomyces graminis var. tritici R3-111a-1.</title>
        <authorList>
            <consortium name="The Broad Institute Genome Sequencing Platform"/>
            <person name="Ma L.-J."/>
            <person name="Dead R."/>
            <person name="Young S.K."/>
            <person name="Zeng Q."/>
            <person name="Gargeya S."/>
            <person name="Fitzgerald M."/>
            <person name="Haas B."/>
            <person name="Abouelleil A."/>
            <person name="Alvarado L."/>
            <person name="Arachchi H.M."/>
            <person name="Berlin A."/>
            <person name="Brown A."/>
            <person name="Chapman S.B."/>
            <person name="Chen Z."/>
            <person name="Dunbar C."/>
            <person name="Freedman E."/>
            <person name="Gearin G."/>
            <person name="Gellesch M."/>
            <person name="Goldberg J."/>
            <person name="Griggs A."/>
            <person name="Gujja S."/>
            <person name="Heiman D."/>
            <person name="Howarth C."/>
            <person name="Larson L."/>
            <person name="Lui A."/>
            <person name="MacDonald P.J.P."/>
            <person name="Mehta T."/>
            <person name="Montmayeur A."/>
            <person name="Murphy C."/>
            <person name="Neiman D."/>
            <person name="Pearson M."/>
            <person name="Priest M."/>
            <person name="Roberts A."/>
            <person name="Saif S."/>
            <person name="Shea T."/>
            <person name="Shenoy N."/>
            <person name="Sisk P."/>
            <person name="Stolte C."/>
            <person name="Sykes S."/>
            <person name="Yandava C."/>
            <person name="Wortman J."/>
            <person name="Nusbaum C."/>
            <person name="Birren B."/>
        </authorList>
    </citation>
    <scope>NUCLEOTIDE SEQUENCE</scope>
    <source>
        <strain evidence="2">R3-111a-1</strain>
    </source>
</reference>
<protein>
    <recommendedName>
        <fullName evidence="5">Cell wall protein</fullName>
    </recommendedName>
</protein>
<feature type="signal peptide" evidence="1">
    <location>
        <begin position="1"/>
        <end position="17"/>
    </location>
</feature>
<dbReference type="EMBL" id="GL385397">
    <property type="protein sequence ID" value="EJT75161.1"/>
    <property type="molecule type" value="Genomic_DNA"/>
</dbReference>
<dbReference type="RefSeq" id="XP_009221161.1">
    <property type="nucleotide sequence ID" value="XM_009222897.1"/>
</dbReference>
<evidence type="ECO:0008006" key="5">
    <source>
        <dbReference type="Google" id="ProtNLM"/>
    </source>
</evidence>
<dbReference type="HOGENOM" id="CLU_089002_0_0_1"/>
<dbReference type="Proteomes" id="UP000006039">
    <property type="component" value="Unassembled WGS sequence"/>
</dbReference>
<sequence length="273" mass="28331">MKFSVLAASATFGAALAVPFHDKSGSMPGASIPTPSLSVPAADASKAASAIWTVTPTGFPTGVPTGAPASFKAPFEVSSVDHSAPAVPTGLPTGSPIPHDSATCIREAVVLVKTFKEDVHKELLIVKTLVSGPAEKLEEKIVAITSRVEECKSKFETLLASVKPEELGAEDRETVLTLLSELKEVVEEVEACIVGLAKVLTAKVLSVLLPKIAALKECLGALVAPLLKIAFAICALVKNDVIVAKIAFVASSLENCLAKFLSPVLALIGKFLL</sequence>
<dbReference type="EnsemblFungi" id="EJT75161">
    <property type="protein sequence ID" value="EJT75161"/>
    <property type="gene ID" value="GGTG_05098"/>
</dbReference>
<gene>
    <name evidence="3" type="primary">20345556</name>
    <name evidence="2" type="ORF">GGTG_05098</name>
</gene>
<evidence type="ECO:0000313" key="2">
    <source>
        <dbReference type="EMBL" id="EJT75161.1"/>
    </source>
</evidence>
<proteinExistence type="predicted"/>
<reference evidence="2" key="2">
    <citation type="submission" date="2010-07" db="EMBL/GenBank/DDBJ databases">
        <authorList>
            <consortium name="The Broad Institute Genome Sequencing Platform"/>
            <consortium name="Broad Institute Genome Sequencing Center for Infectious Disease"/>
            <person name="Ma L.-J."/>
            <person name="Dead R."/>
            <person name="Young S."/>
            <person name="Zeng Q."/>
            <person name="Koehrsen M."/>
            <person name="Alvarado L."/>
            <person name="Berlin A."/>
            <person name="Chapman S.B."/>
            <person name="Chen Z."/>
            <person name="Freedman E."/>
            <person name="Gellesch M."/>
            <person name="Goldberg J."/>
            <person name="Griggs A."/>
            <person name="Gujja S."/>
            <person name="Heilman E.R."/>
            <person name="Heiman D."/>
            <person name="Hepburn T."/>
            <person name="Howarth C."/>
            <person name="Jen D."/>
            <person name="Larson L."/>
            <person name="Mehta T."/>
            <person name="Neiman D."/>
            <person name="Pearson M."/>
            <person name="Roberts A."/>
            <person name="Saif S."/>
            <person name="Shea T."/>
            <person name="Shenoy N."/>
            <person name="Sisk P."/>
            <person name="Stolte C."/>
            <person name="Sykes S."/>
            <person name="Walk T."/>
            <person name="White J."/>
            <person name="Yandava C."/>
            <person name="Haas B."/>
            <person name="Nusbaum C."/>
            <person name="Birren B."/>
        </authorList>
    </citation>
    <scope>NUCLEOTIDE SEQUENCE</scope>
    <source>
        <strain evidence="2">R3-111a-1</strain>
    </source>
</reference>
<dbReference type="AlphaFoldDB" id="J3NUY9"/>
<accession>J3NUY9</accession>
<keyword evidence="4" id="KW-1185">Reference proteome</keyword>
<reference evidence="3" key="4">
    <citation type="journal article" date="2015" name="G3 (Bethesda)">
        <title>Genome sequences of three phytopathogenic species of the Magnaporthaceae family of fungi.</title>
        <authorList>
            <person name="Okagaki L.H."/>
            <person name="Nunes C.C."/>
            <person name="Sailsbery J."/>
            <person name="Clay B."/>
            <person name="Brown D."/>
            <person name="John T."/>
            <person name="Oh Y."/>
            <person name="Young N."/>
            <person name="Fitzgerald M."/>
            <person name="Haas B.J."/>
            <person name="Zeng Q."/>
            <person name="Young S."/>
            <person name="Adiconis X."/>
            <person name="Fan L."/>
            <person name="Levin J.Z."/>
            <person name="Mitchell T.K."/>
            <person name="Okubara P.A."/>
            <person name="Farman M.L."/>
            <person name="Kohn L.M."/>
            <person name="Birren B."/>
            <person name="Ma L.-J."/>
            <person name="Dean R.A."/>
        </authorList>
    </citation>
    <scope>NUCLEOTIDE SEQUENCE</scope>
    <source>
        <strain evidence="3">R3-111a-1</strain>
    </source>
</reference>
<evidence type="ECO:0000313" key="4">
    <source>
        <dbReference type="Proteomes" id="UP000006039"/>
    </source>
</evidence>
<keyword evidence="1" id="KW-0732">Signal</keyword>
<dbReference type="eggNOG" id="ENOG502RAQ9">
    <property type="taxonomic scope" value="Eukaryota"/>
</dbReference>
<evidence type="ECO:0000256" key="1">
    <source>
        <dbReference type="SAM" id="SignalP"/>
    </source>
</evidence>
<dbReference type="OrthoDB" id="10491853at2759"/>
<reference evidence="4" key="1">
    <citation type="submission" date="2010-07" db="EMBL/GenBank/DDBJ databases">
        <title>The genome sequence of Gaeumannomyces graminis var. tritici strain R3-111a-1.</title>
        <authorList>
            <consortium name="The Broad Institute Genome Sequencing Platform"/>
            <person name="Ma L.-J."/>
            <person name="Dead R."/>
            <person name="Young S."/>
            <person name="Zeng Q."/>
            <person name="Koehrsen M."/>
            <person name="Alvarado L."/>
            <person name="Berlin A."/>
            <person name="Chapman S.B."/>
            <person name="Chen Z."/>
            <person name="Freedman E."/>
            <person name="Gellesch M."/>
            <person name="Goldberg J."/>
            <person name="Griggs A."/>
            <person name="Gujja S."/>
            <person name="Heilman E.R."/>
            <person name="Heiman D."/>
            <person name="Hepburn T."/>
            <person name="Howarth C."/>
            <person name="Jen D."/>
            <person name="Larson L."/>
            <person name="Mehta T."/>
            <person name="Neiman D."/>
            <person name="Pearson M."/>
            <person name="Roberts A."/>
            <person name="Saif S."/>
            <person name="Shea T."/>
            <person name="Shenoy N."/>
            <person name="Sisk P."/>
            <person name="Stolte C."/>
            <person name="Sykes S."/>
            <person name="Walk T."/>
            <person name="White J."/>
            <person name="Yandava C."/>
            <person name="Haas B."/>
            <person name="Nusbaum C."/>
            <person name="Birren B."/>
        </authorList>
    </citation>
    <scope>NUCLEOTIDE SEQUENCE [LARGE SCALE GENOMIC DNA]</scope>
    <source>
        <strain evidence="4">R3-111a-1</strain>
    </source>
</reference>
<dbReference type="VEuPathDB" id="FungiDB:GGTG_05098"/>
<feature type="chain" id="PRO_5015094497" description="Cell wall protein" evidence="1">
    <location>
        <begin position="18"/>
        <end position="273"/>
    </location>
</feature>
<organism evidence="2">
    <name type="scientific">Gaeumannomyces tritici (strain R3-111a-1)</name>
    <name type="common">Wheat and barley take-all root rot fungus</name>
    <name type="synonym">Gaeumannomyces graminis var. tritici</name>
    <dbReference type="NCBI Taxonomy" id="644352"/>
    <lineage>
        <taxon>Eukaryota</taxon>
        <taxon>Fungi</taxon>
        <taxon>Dikarya</taxon>
        <taxon>Ascomycota</taxon>
        <taxon>Pezizomycotina</taxon>
        <taxon>Sordariomycetes</taxon>
        <taxon>Sordariomycetidae</taxon>
        <taxon>Magnaporthales</taxon>
        <taxon>Magnaporthaceae</taxon>
        <taxon>Gaeumannomyces</taxon>
    </lineage>
</organism>
<name>J3NUY9_GAET3</name>
<reference evidence="3" key="5">
    <citation type="submission" date="2018-04" db="UniProtKB">
        <authorList>
            <consortium name="EnsemblFungi"/>
        </authorList>
    </citation>
    <scope>IDENTIFICATION</scope>
    <source>
        <strain evidence="3">R3-111a-1</strain>
    </source>
</reference>
<dbReference type="GeneID" id="20345556"/>